<protein>
    <submittedName>
        <fullName evidence="2">Uncharacterized protein</fullName>
    </submittedName>
</protein>
<dbReference type="EMBL" id="UGNP01000001">
    <property type="protein sequence ID" value="STX09594.1"/>
    <property type="molecule type" value="Genomic_DNA"/>
</dbReference>
<sequence>MLRNFSKEQKLKLFAKSEQNTVRAKDGTIVSPKNDPWRTTHKSK</sequence>
<evidence type="ECO:0000256" key="1">
    <source>
        <dbReference type="SAM" id="MobiDB-lite"/>
    </source>
</evidence>
<evidence type="ECO:0000313" key="4">
    <source>
        <dbReference type="Proteomes" id="UP000254330"/>
    </source>
</evidence>
<dbReference type="RefSeq" id="WP_256595753.1">
    <property type="nucleotide sequence ID" value="NZ_BJUE01000027.1"/>
</dbReference>
<proteinExistence type="predicted"/>
<feature type="region of interest" description="Disordered" evidence="1">
    <location>
        <begin position="20"/>
        <end position="44"/>
    </location>
</feature>
<evidence type="ECO:0000313" key="5">
    <source>
        <dbReference type="Proteomes" id="UP000294641"/>
    </source>
</evidence>
<gene>
    <name evidence="3" type="ORF">DFR61_11355</name>
    <name evidence="2" type="ORF">NCTC10597_01282</name>
</gene>
<accession>A0A8B4QA47</accession>
<dbReference type="Proteomes" id="UP000254330">
    <property type="component" value="Unassembled WGS sequence"/>
</dbReference>
<reference evidence="2 4" key="1">
    <citation type="submission" date="2018-06" db="EMBL/GenBank/DDBJ databases">
        <authorList>
            <consortium name="Pathogen Informatics"/>
            <person name="Doyle S."/>
        </authorList>
    </citation>
    <scope>NUCLEOTIDE SEQUENCE [LARGE SCALE GENOMIC DNA]</scope>
    <source>
        <strain evidence="2 4">NCTC10597</strain>
    </source>
</reference>
<dbReference type="Proteomes" id="UP000294641">
    <property type="component" value="Unassembled WGS sequence"/>
</dbReference>
<keyword evidence="5" id="KW-1185">Reference proteome</keyword>
<comment type="caution">
    <text evidence="2">The sequence shown here is derived from an EMBL/GenBank/DDBJ whole genome shotgun (WGS) entry which is preliminary data.</text>
</comment>
<dbReference type="EMBL" id="SNZG01000013">
    <property type="protein sequence ID" value="TDR39058.1"/>
    <property type="molecule type" value="Genomic_DNA"/>
</dbReference>
<dbReference type="AlphaFoldDB" id="A0A8B4QA47"/>
<evidence type="ECO:0000313" key="2">
    <source>
        <dbReference type="EMBL" id="STX09594.1"/>
    </source>
</evidence>
<name>A0A8B4QA47_9BACL</name>
<organism evidence="2 4">
    <name type="scientific">Kurthia zopfii</name>
    <dbReference type="NCBI Taxonomy" id="1650"/>
    <lineage>
        <taxon>Bacteria</taxon>
        <taxon>Bacillati</taxon>
        <taxon>Bacillota</taxon>
        <taxon>Bacilli</taxon>
        <taxon>Bacillales</taxon>
        <taxon>Caryophanaceae</taxon>
        <taxon>Kurthia</taxon>
    </lineage>
</organism>
<evidence type="ECO:0000313" key="3">
    <source>
        <dbReference type="EMBL" id="TDR39058.1"/>
    </source>
</evidence>
<reference evidence="3 5" key="2">
    <citation type="submission" date="2019-03" db="EMBL/GenBank/DDBJ databases">
        <title>Genomic Encyclopedia of Type Strains, Phase IV (KMG-IV): sequencing the most valuable type-strain genomes for metagenomic binning, comparative biology and taxonomic classification.</title>
        <authorList>
            <person name="Goeker M."/>
        </authorList>
    </citation>
    <scope>NUCLEOTIDE SEQUENCE [LARGE SCALE GENOMIC DNA]</scope>
    <source>
        <strain evidence="3 5">DSM 20580</strain>
    </source>
</reference>